<gene>
    <name evidence="1" type="ORF">HJG60_008760</name>
</gene>
<organism evidence="1 2">
    <name type="scientific">Phyllostomus discolor</name>
    <name type="common">pale spear-nosed bat</name>
    <dbReference type="NCBI Taxonomy" id="89673"/>
    <lineage>
        <taxon>Eukaryota</taxon>
        <taxon>Metazoa</taxon>
        <taxon>Chordata</taxon>
        <taxon>Craniata</taxon>
        <taxon>Vertebrata</taxon>
        <taxon>Euteleostomi</taxon>
        <taxon>Mammalia</taxon>
        <taxon>Eutheria</taxon>
        <taxon>Laurasiatheria</taxon>
        <taxon>Chiroptera</taxon>
        <taxon>Yangochiroptera</taxon>
        <taxon>Phyllostomidae</taxon>
        <taxon>Phyllostominae</taxon>
        <taxon>Phyllostomus</taxon>
    </lineage>
</organism>
<protein>
    <submittedName>
        <fullName evidence="1">Uncharacterized protein</fullName>
    </submittedName>
</protein>
<evidence type="ECO:0000313" key="1">
    <source>
        <dbReference type="EMBL" id="KAF6081741.1"/>
    </source>
</evidence>
<comment type="caution">
    <text evidence="1">The sequence shown here is derived from an EMBL/GenBank/DDBJ whole genome shotgun (WGS) entry which is preliminary data.</text>
</comment>
<accession>A0A834DI41</accession>
<sequence>MSICAFVCVGKRVSVYIGIQGGANVGLQLFMWKITSLISNNTRMNSGFHNCKPTSAPLCVCIHLCVPLLCPGGTETNCELATLSSLLPWLGSTCTGRCGCSVETSLSFPSLSRGALCVCVCVCVCGGFALCGCECLQGYGLCT</sequence>
<reference evidence="1 2" key="1">
    <citation type="journal article" date="2020" name="Nature">
        <title>Six reference-quality genomes reveal evolution of bat adaptations.</title>
        <authorList>
            <person name="Jebb D."/>
            <person name="Huang Z."/>
            <person name="Pippel M."/>
            <person name="Hughes G.M."/>
            <person name="Lavrichenko K."/>
            <person name="Devanna P."/>
            <person name="Winkler S."/>
            <person name="Jermiin L.S."/>
            <person name="Skirmuntt E.C."/>
            <person name="Katzourakis A."/>
            <person name="Burkitt-Gray L."/>
            <person name="Ray D.A."/>
            <person name="Sullivan K.A.M."/>
            <person name="Roscito J.G."/>
            <person name="Kirilenko B.M."/>
            <person name="Davalos L.M."/>
            <person name="Corthals A.P."/>
            <person name="Power M.L."/>
            <person name="Jones G."/>
            <person name="Ransome R.D."/>
            <person name="Dechmann D.K.N."/>
            <person name="Locatelli A.G."/>
            <person name="Puechmaille S.J."/>
            <person name="Fedrigo O."/>
            <person name="Jarvis E.D."/>
            <person name="Hiller M."/>
            <person name="Vernes S.C."/>
            <person name="Myers E.W."/>
            <person name="Teeling E.C."/>
        </authorList>
    </citation>
    <scope>NUCLEOTIDE SEQUENCE [LARGE SCALE GENOMIC DNA]</scope>
    <source>
        <strain evidence="1">Bat1K_MPI-CBG_1</strain>
    </source>
</reference>
<dbReference type="EMBL" id="JABVXQ010000013">
    <property type="protein sequence ID" value="KAF6081741.1"/>
    <property type="molecule type" value="Genomic_DNA"/>
</dbReference>
<dbReference type="AlphaFoldDB" id="A0A834DI41"/>
<proteinExistence type="predicted"/>
<name>A0A834DI41_9CHIR</name>
<evidence type="ECO:0000313" key="2">
    <source>
        <dbReference type="Proteomes" id="UP000664940"/>
    </source>
</evidence>
<dbReference type="Proteomes" id="UP000664940">
    <property type="component" value="Unassembled WGS sequence"/>
</dbReference>